<reference evidence="2" key="1">
    <citation type="journal article" date="2023" name="G3 (Bethesda)">
        <title>A reference genome for the long-term kleptoplast-retaining sea slug Elysia crispata morphotype clarki.</title>
        <authorList>
            <person name="Eastman K.E."/>
            <person name="Pendleton A.L."/>
            <person name="Shaikh M.A."/>
            <person name="Suttiyut T."/>
            <person name="Ogas R."/>
            <person name="Tomko P."/>
            <person name="Gavelis G."/>
            <person name="Widhalm J.R."/>
            <person name="Wisecaver J.H."/>
        </authorList>
    </citation>
    <scope>NUCLEOTIDE SEQUENCE</scope>
    <source>
        <strain evidence="2">ECLA1</strain>
    </source>
</reference>
<dbReference type="PROSITE" id="PS50405">
    <property type="entry name" value="GST_CTER"/>
    <property type="match status" value="1"/>
</dbReference>
<dbReference type="AlphaFoldDB" id="A0AAE0YNP7"/>
<dbReference type="Proteomes" id="UP001283361">
    <property type="component" value="Unassembled WGS sequence"/>
</dbReference>
<dbReference type="InterPro" id="IPR010987">
    <property type="entry name" value="Glutathione-S-Trfase_C-like"/>
</dbReference>
<feature type="domain" description="GST C-terminal" evidence="1">
    <location>
        <begin position="48"/>
        <end position="176"/>
    </location>
</feature>
<dbReference type="InterPro" id="IPR036282">
    <property type="entry name" value="Glutathione-S-Trfase_C_sf"/>
</dbReference>
<evidence type="ECO:0000259" key="1">
    <source>
        <dbReference type="PROSITE" id="PS50405"/>
    </source>
</evidence>
<dbReference type="Gene3D" id="1.20.1050.10">
    <property type="match status" value="1"/>
</dbReference>
<protein>
    <recommendedName>
        <fullName evidence="1">GST C-terminal domain-containing protein</fullName>
    </recommendedName>
</protein>
<evidence type="ECO:0000313" key="2">
    <source>
        <dbReference type="EMBL" id="KAK3751692.1"/>
    </source>
</evidence>
<sequence length="176" mass="19637">MTADQVEELKGQTPYGEFPTISKCGLTFGDASAISMALATKFQLYGETVQEQLVVGATYSRLRQLEEKHKRNLAWVMSGQVKDKAKHEWAQSQLLHVILPPAIKEWDQQIRSTKGPFLVESGMTLADVAIMNFLDQCSSHVMIDGLLADHLAVSDLVEAVRSCPRLLAHLQDREED</sequence>
<dbReference type="SUPFAM" id="SSF47616">
    <property type="entry name" value="GST C-terminal domain-like"/>
    <property type="match status" value="1"/>
</dbReference>
<accession>A0AAE0YNP7</accession>
<keyword evidence="3" id="KW-1185">Reference proteome</keyword>
<dbReference type="EMBL" id="JAWDGP010005809">
    <property type="protein sequence ID" value="KAK3751692.1"/>
    <property type="molecule type" value="Genomic_DNA"/>
</dbReference>
<organism evidence="2 3">
    <name type="scientific">Elysia crispata</name>
    <name type="common">lettuce slug</name>
    <dbReference type="NCBI Taxonomy" id="231223"/>
    <lineage>
        <taxon>Eukaryota</taxon>
        <taxon>Metazoa</taxon>
        <taxon>Spiralia</taxon>
        <taxon>Lophotrochozoa</taxon>
        <taxon>Mollusca</taxon>
        <taxon>Gastropoda</taxon>
        <taxon>Heterobranchia</taxon>
        <taxon>Euthyneura</taxon>
        <taxon>Panpulmonata</taxon>
        <taxon>Sacoglossa</taxon>
        <taxon>Placobranchoidea</taxon>
        <taxon>Plakobranchidae</taxon>
        <taxon>Elysia</taxon>
    </lineage>
</organism>
<evidence type="ECO:0000313" key="3">
    <source>
        <dbReference type="Proteomes" id="UP001283361"/>
    </source>
</evidence>
<dbReference type="Pfam" id="PF14497">
    <property type="entry name" value="GST_C_3"/>
    <property type="match status" value="1"/>
</dbReference>
<dbReference type="InterPro" id="IPR004046">
    <property type="entry name" value="GST_C"/>
</dbReference>
<name>A0AAE0YNP7_9GAST</name>
<dbReference type="Gene3D" id="3.40.30.10">
    <property type="entry name" value="Glutaredoxin"/>
    <property type="match status" value="1"/>
</dbReference>
<gene>
    <name evidence="2" type="ORF">RRG08_065598</name>
</gene>
<proteinExistence type="predicted"/>
<comment type="caution">
    <text evidence="2">The sequence shown here is derived from an EMBL/GenBank/DDBJ whole genome shotgun (WGS) entry which is preliminary data.</text>
</comment>